<organism evidence="6">
    <name type="scientific">hydrothermal vent metagenome</name>
    <dbReference type="NCBI Taxonomy" id="652676"/>
    <lineage>
        <taxon>unclassified sequences</taxon>
        <taxon>metagenomes</taxon>
        <taxon>ecological metagenomes</taxon>
    </lineage>
</organism>
<evidence type="ECO:0000256" key="1">
    <source>
        <dbReference type="ARBA" id="ARBA00022617"/>
    </source>
</evidence>
<dbReference type="InterPro" id="IPR036909">
    <property type="entry name" value="Cyt_c-like_dom_sf"/>
</dbReference>
<feature type="region of interest" description="Disordered" evidence="4">
    <location>
        <begin position="73"/>
        <end position="93"/>
    </location>
</feature>
<keyword evidence="3" id="KW-0408">Iron</keyword>
<gene>
    <name evidence="6" type="ORF">MNBD_BACTEROID01-2616</name>
</gene>
<evidence type="ECO:0000256" key="3">
    <source>
        <dbReference type="ARBA" id="ARBA00023004"/>
    </source>
</evidence>
<feature type="domain" description="Cytochrome c" evidence="5">
    <location>
        <begin position="54"/>
        <end position="139"/>
    </location>
</feature>
<dbReference type="PANTHER" id="PTHR35008:SF8">
    <property type="entry name" value="ALCOHOL DEHYDROGENASE CYTOCHROME C SUBUNIT"/>
    <property type="match status" value="1"/>
</dbReference>
<accession>A0A3B0U6T4</accession>
<dbReference type="InterPro" id="IPR009056">
    <property type="entry name" value="Cyt_c-like_dom"/>
</dbReference>
<sequence length="143" mass="16034">MRTISKNTLLTRSLKISISALLLLLIFAFVPQEDEWKAPGSALKKKNPVEANESSLIAGKKLYTKECFSCHGRKGRGDGPNSATLDKIPGDLTSSKVQDQTDGELFWKITQGKKPMPSTKLTLTNNQRWEVVNYIRTLKKKKK</sequence>
<evidence type="ECO:0000256" key="2">
    <source>
        <dbReference type="ARBA" id="ARBA00022723"/>
    </source>
</evidence>
<dbReference type="GO" id="GO:0009055">
    <property type="term" value="F:electron transfer activity"/>
    <property type="evidence" value="ECO:0007669"/>
    <property type="project" value="InterPro"/>
</dbReference>
<reference evidence="6" key="1">
    <citation type="submission" date="2018-06" db="EMBL/GenBank/DDBJ databases">
        <authorList>
            <person name="Zhirakovskaya E."/>
        </authorList>
    </citation>
    <scope>NUCLEOTIDE SEQUENCE</scope>
</reference>
<name>A0A3B0U6T4_9ZZZZ</name>
<keyword evidence="1" id="KW-0349">Heme</keyword>
<keyword evidence="2" id="KW-0479">Metal-binding</keyword>
<evidence type="ECO:0000259" key="5">
    <source>
        <dbReference type="PROSITE" id="PS51007"/>
    </source>
</evidence>
<dbReference type="PROSITE" id="PS51007">
    <property type="entry name" value="CYTC"/>
    <property type="match status" value="1"/>
</dbReference>
<evidence type="ECO:0000256" key="4">
    <source>
        <dbReference type="SAM" id="MobiDB-lite"/>
    </source>
</evidence>
<dbReference type="PANTHER" id="PTHR35008">
    <property type="entry name" value="BLL4482 PROTEIN-RELATED"/>
    <property type="match status" value="1"/>
</dbReference>
<dbReference type="GO" id="GO:0046872">
    <property type="term" value="F:metal ion binding"/>
    <property type="evidence" value="ECO:0007669"/>
    <property type="project" value="UniProtKB-KW"/>
</dbReference>
<dbReference type="Gene3D" id="1.10.760.10">
    <property type="entry name" value="Cytochrome c-like domain"/>
    <property type="match status" value="1"/>
</dbReference>
<proteinExistence type="predicted"/>
<dbReference type="Pfam" id="PF13442">
    <property type="entry name" value="Cytochrome_CBB3"/>
    <property type="match status" value="1"/>
</dbReference>
<protein>
    <recommendedName>
        <fullName evidence="5">Cytochrome c domain-containing protein</fullName>
    </recommendedName>
</protein>
<dbReference type="AlphaFoldDB" id="A0A3B0U6T4"/>
<dbReference type="GO" id="GO:0020037">
    <property type="term" value="F:heme binding"/>
    <property type="evidence" value="ECO:0007669"/>
    <property type="project" value="InterPro"/>
</dbReference>
<dbReference type="InterPro" id="IPR051459">
    <property type="entry name" value="Cytochrome_c-type_DH"/>
</dbReference>
<dbReference type="SUPFAM" id="SSF46626">
    <property type="entry name" value="Cytochrome c"/>
    <property type="match status" value="1"/>
</dbReference>
<evidence type="ECO:0000313" key="6">
    <source>
        <dbReference type="EMBL" id="VAW22202.1"/>
    </source>
</evidence>
<dbReference type="EMBL" id="UOEP01000168">
    <property type="protein sequence ID" value="VAW22202.1"/>
    <property type="molecule type" value="Genomic_DNA"/>
</dbReference>